<keyword evidence="11" id="KW-1185">Reference proteome</keyword>
<dbReference type="EMBL" id="CP030862">
    <property type="protein sequence ID" value="AXE27452.1"/>
    <property type="molecule type" value="Genomic_DNA"/>
</dbReference>
<evidence type="ECO:0000256" key="1">
    <source>
        <dbReference type="ARBA" id="ARBA00001974"/>
    </source>
</evidence>
<dbReference type="SUPFAM" id="SSF63380">
    <property type="entry name" value="Riboflavin synthase domain-like"/>
    <property type="match status" value="1"/>
</dbReference>
<evidence type="ECO:0000313" key="11">
    <source>
        <dbReference type="Proteomes" id="UP000252004"/>
    </source>
</evidence>
<dbReference type="Gene3D" id="2.40.30.10">
    <property type="entry name" value="Translation factors"/>
    <property type="match status" value="1"/>
</dbReference>
<evidence type="ECO:0000259" key="9">
    <source>
        <dbReference type="PROSITE" id="PS51384"/>
    </source>
</evidence>
<organism evidence="10 11">
    <name type="scientific">Streptomyces globosus</name>
    <dbReference type="NCBI Taxonomy" id="68209"/>
    <lineage>
        <taxon>Bacteria</taxon>
        <taxon>Bacillati</taxon>
        <taxon>Actinomycetota</taxon>
        <taxon>Actinomycetes</taxon>
        <taxon>Kitasatosporales</taxon>
        <taxon>Streptomycetaceae</taxon>
        <taxon>Streptomyces</taxon>
    </lineage>
</organism>
<evidence type="ECO:0000256" key="2">
    <source>
        <dbReference type="ARBA" id="ARBA00022630"/>
    </source>
</evidence>
<dbReference type="SUPFAM" id="SSF54292">
    <property type="entry name" value="2Fe-2S ferredoxin-like"/>
    <property type="match status" value="1"/>
</dbReference>
<sequence>MTLRVTAKQAAADGVVVLELAHGDGARLPDWTPGAHVDLVLPGGLTRQYSLCGDRWDAHRYRVAVLREPAGRGGSAYIHERLRPGDSVGVGGPRNHFPLVPADRYLFLAGGIGITPLLPMIHQAELVGADWTLVYGGRRRASMAFLGELARYGDRVRLVPEDEAGRPDPAGLLREVRAGTRVYCCGPSGLLDAVAAACAHWPARTLYTERFTAAGPGAPVRDTPFDVVLARTGGRVTVTPDTTVLDAVRAAGVELLSSCGEGICGTCATTVLDGVVDHRDSLLSDEERAAGDCMYPCVSRSCGDRLVLNL</sequence>
<dbReference type="SUPFAM" id="SSF52343">
    <property type="entry name" value="Ferredoxin reductase-like, C-terminal NADP-linked domain"/>
    <property type="match status" value="1"/>
</dbReference>
<keyword evidence="6" id="KW-0408">Iron</keyword>
<dbReference type="InterPro" id="IPR017927">
    <property type="entry name" value="FAD-bd_FR_type"/>
</dbReference>
<evidence type="ECO:0000256" key="6">
    <source>
        <dbReference type="ARBA" id="ARBA00023004"/>
    </source>
</evidence>
<gene>
    <name evidence="10" type="ORF">C0216_11920</name>
</gene>
<evidence type="ECO:0000259" key="8">
    <source>
        <dbReference type="PROSITE" id="PS51085"/>
    </source>
</evidence>
<dbReference type="Gene3D" id="3.10.20.30">
    <property type="match status" value="1"/>
</dbReference>
<keyword evidence="7" id="KW-0411">Iron-sulfur</keyword>
<accession>A0A344U981</accession>
<evidence type="ECO:0000256" key="3">
    <source>
        <dbReference type="ARBA" id="ARBA00022714"/>
    </source>
</evidence>
<dbReference type="PRINTS" id="PR00409">
    <property type="entry name" value="PHDIOXRDTASE"/>
</dbReference>
<feature type="domain" description="2Fe-2S ferredoxin-type" evidence="8">
    <location>
        <begin position="225"/>
        <end position="310"/>
    </location>
</feature>
<keyword evidence="2" id="KW-0285">Flavoprotein</keyword>
<dbReference type="CDD" id="cd00207">
    <property type="entry name" value="fer2"/>
    <property type="match status" value="1"/>
</dbReference>
<dbReference type="PROSITE" id="PS51384">
    <property type="entry name" value="FAD_FR"/>
    <property type="match status" value="1"/>
</dbReference>
<dbReference type="AlphaFoldDB" id="A0A344U981"/>
<feature type="domain" description="FAD-binding FR-type" evidence="9">
    <location>
        <begin position="1"/>
        <end position="100"/>
    </location>
</feature>
<dbReference type="InterPro" id="IPR039261">
    <property type="entry name" value="FNR_nucleotide-bd"/>
</dbReference>
<keyword evidence="3" id="KW-0001">2Fe-2S</keyword>
<dbReference type="GO" id="GO:0016491">
    <property type="term" value="F:oxidoreductase activity"/>
    <property type="evidence" value="ECO:0007669"/>
    <property type="project" value="UniProtKB-KW"/>
</dbReference>
<dbReference type="InterPro" id="IPR012675">
    <property type="entry name" value="Beta-grasp_dom_sf"/>
</dbReference>
<dbReference type="PROSITE" id="PS51085">
    <property type="entry name" value="2FE2S_FER_2"/>
    <property type="match status" value="1"/>
</dbReference>
<keyword evidence="4" id="KW-0479">Metal-binding</keyword>
<evidence type="ECO:0000256" key="5">
    <source>
        <dbReference type="ARBA" id="ARBA00023002"/>
    </source>
</evidence>
<dbReference type="InterPro" id="IPR050415">
    <property type="entry name" value="MRET"/>
</dbReference>
<dbReference type="PANTHER" id="PTHR47354">
    <property type="entry name" value="NADH OXIDOREDUCTASE HCR"/>
    <property type="match status" value="1"/>
</dbReference>
<dbReference type="KEGG" id="sgz:C0216_11920"/>
<comment type="cofactor">
    <cofactor evidence="1">
        <name>FAD</name>
        <dbReference type="ChEBI" id="CHEBI:57692"/>
    </cofactor>
</comment>
<dbReference type="Proteomes" id="UP000252004">
    <property type="component" value="Chromosome"/>
</dbReference>
<keyword evidence="5" id="KW-0560">Oxidoreductase</keyword>
<proteinExistence type="predicted"/>
<name>A0A344U981_9ACTN</name>
<dbReference type="InterPro" id="IPR036010">
    <property type="entry name" value="2Fe-2S_ferredoxin-like_sf"/>
</dbReference>
<dbReference type="InterPro" id="IPR001041">
    <property type="entry name" value="2Fe-2S_ferredoxin-type"/>
</dbReference>
<dbReference type="InterPro" id="IPR017938">
    <property type="entry name" value="Riboflavin_synthase-like_b-brl"/>
</dbReference>
<dbReference type="GO" id="GO:0046872">
    <property type="term" value="F:metal ion binding"/>
    <property type="evidence" value="ECO:0007669"/>
    <property type="project" value="UniProtKB-KW"/>
</dbReference>
<dbReference type="PANTHER" id="PTHR47354:SF1">
    <property type="entry name" value="CARNITINE MONOOXYGENASE REDUCTASE SUBUNIT"/>
    <property type="match status" value="1"/>
</dbReference>
<dbReference type="PROSITE" id="PS00197">
    <property type="entry name" value="2FE2S_FER_1"/>
    <property type="match status" value="1"/>
</dbReference>
<protein>
    <submittedName>
        <fullName evidence="10">Oxidoreductase</fullName>
    </submittedName>
</protein>
<evidence type="ECO:0000256" key="7">
    <source>
        <dbReference type="ARBA" id="ARBA00023014"/>
    </source>
</evidence>
<evidence type="ECO:0000313" key="10">
    <source>
        <dbReference type="EMBL" id="AXE27452.1"/>
    </source>
</evidence>
<dbReference type="CDD" id="cd06185">
    <property type="entry name" value="PDR_like"/>
    <property type="match status" value="1"/>
</dbReference>
<dbReference type="InterPro" id="IPR006058">
    <property type="entry name" value="2Fe2S_fd_BS"/>
</dbReference>
<dbReference type="Pfam" id="PF00111">
    <property type="entry name" value="Fer2"/>
    <property type="match status" value="1"/>
</dbReference>
<evidence type="ECO:0000256" key="4">
    <source>
        <dbReference type="ARBA" id="ARBA00022723"/>
    </source>
</evidence>
<dbReference type="Gene3D" id="3.40.50.80">
    <property type="entry name" value="Nucleotide-binding domain of ferredoxin-NADP reductase (FNR) module"/>
    <property type="match status" value="1"/>
</dbReference>
<reference evidence="10 11" key="1">
    <citation type="submission" date="2018-01" db="EMBL/GenBank/DDBJ databases">
        <title>Draft genome Sequence of streptomyces globosus LZH-48.</title>
        <authorList>
            <person name="Ran K."/>
            <person name="Li Z."/>
            <person name="Wei S."/>
            <person name="Dong R."/>
        </authorList>
    </citation>
    <scope>NUCLEOTIDE SEQUENCE [LARGE SCALE GENOMIC DNA]</scope>
    <source>
        <strain evidence="10 11">LZH-48</strain>
    </source>
</reference>
<dbReference type="GO" id="GO:0051537">
    <property type="term" value="F:2 iron, 2 sulfur cluster binding"/>
    <property type="evidence" value="ECO:0007669"/>
    <property type="project" value="UniProtKB-KW"/>
</dbReference>
<dbReference type="OrthoDB" id="502624at2"/>